<dbReference type="RefSeq" id="WP_098406554.1">
    <property type="nucleotide sequence ID" value="NZ_PDJE01000001.1"/>
</dbReference>
<evidence type="ECO:0000313" key="2">
    <source>
        <dbReference type="Proteomes" id="UP000221369"/>
    </source>
</evidence>
<evidence type="ECO:0000313" key="1">
    <source>
        <dbReference type="EMBL" id="PFG30043.1"/>
    </source>
</evidence>
<proteinExistence type="predicted"/>
<dbReference type="Proteomes" id="UP000221369">
    <property type="component" value="Unassembled WGS sequence"/>
</dbReference>
<name>A0A2A9DTW3_9MICO</name>
<accession>A0A2A9DTW3</accession>
<organism evidence="1 2">
    <name type="scientific">Paramicrobacterium agarici</name>
    <dbReference type="NCBI Taxonomy" id="630514"/>
    <lineage>
        <taxon>Bacteria</taxon>
        <taxon>Bacillati</taxon>
        <taxon>Actinomycetota</taxon>
        <taxon>Actinomycetes</taxon>
        <taxon>Micrococcales</taxon>
        <taxon>Microbacteriaceae</taxon>
        <taxon>Paramicrobacterium</taxon>
    </lineage>
</organism>
<dbReference type="EMBL" id="PDJE01000001">
    <property type="protein sequence ID" value="PFG30043.1"/>
    <property type="molecule type" value="Genomic_DNA"/>
</dbReference>
<keyword evidence="2" id="KW-1185">Reference proteome</keyword>
<gene>
    <name evidence="1" type="ORF">ATJ78_0963</name>
</gene>
<sequence length="70" mass="8002">MGERFWRFYELMNRGIRTFTGPAQIGAGYAEGPDVRPADPACPMCSKLMSLHTIRRSNDQYHATRVLCPR</sequence>
<dbReference type="AlphaFoldDB" id="A0A2A9DTW3"/>
<protein>
    <submittedName>
        <fullName evidence="1">Uncharacterized protein</fullName>
    </submittedName>
</protein>
<reference evidence="1 2" key="1">
    <citation type="submission" date="2017-10" db="EMBL/GenBank/DDBJ databases">
        <title>Sequencing the genomes of 1000 actinobacteria strains.</title>
        <authorList>
            <person name="Klenk H.-P."/>
        </authorList>
    </citation>
    <scope>NUCLEOTIDE SEQUENCE [LARGE SCALE GENOMIC DNA]</scope>
    <source>
        <strain evidence="1 2">DSM 21798</strain>
    </source>
</reference>
<comment type="caution">
    <text evidence="1">The sequence shown here is derived from an EMBL/GenBank/DDBJ whole genome shotgun (WGS) entry which is preliminary data.</text>
</comment>